<dbReference type="RefSeq" id="WP_118467013.1">
    <property type="nucleotide sequence ID" value="NZ_CABIZW010000005.1"/>
</dbReference>
<dbReference type="Proteomes" id="UP000285159">
    <property type="component" value="Unassembled WGS sequence"/>
</dbReference>
<protein>
    <submittedName>
        <fullName evidence="1">DUF2971 domain-containing protein</fullName>
    </submittedName>
</protein>
<organism evidence="1 2">
    <name type="scientific">Bacteroides clarus</name>
    <dbReference type="NCBI Taxonomy" id="626929"/>
    <lineage>
        <taxon>Bacteria</taxon>
        <taxon>Pseudomonadati</taxon>
        <taxon>Bacteroidota</taxon>
        <taxon>Bacteroidia</taxon>
        <taxon>Bacteroidales</taxon>
        <taxon>Bacteroidaceae</taxon>
        <taxon>Bacteroides</taxon>
    </lineage>
</organism>
<evidence type="ECO:0000313" key="1">
    <source>
        <dbReference type="EMBL" id="RGT34223.1"/>
    </source>
</evidence>
<reference evidence="1 2" key="1">
    <citation type="submission" date="2018-08" db="EMBL/GenBank/DDBJ databases">
        <title>A genome reference for cultivated species of the human gut microbiota.</title>
        <authorList>
            <person name="Zou Y."/>
            <person name="Xue W."/>
            <person name="Luo G."/>
        </authorList>
    </citation>
    <scope>NUCLEOTIDE SEQUENCE [LARGE SCALE GENOMIC DNA]</scope>
    <source>
        <strain evidence="1 2">AF19-1AC</strain>
    </source>
</reference>
<comment type="caution">
    <text evidence="1">The sequence shown here is derived from an EMBL/GenBank/DDBJ whole genome shotgun (WGS) entry which is preliminary data.</text>
</comment>
<evidence type="ECO:0000313" key="2">
    <source>
        <dbReference type="Proteomes" id="UP000285159"/>
    </source>
</evidence>
<name>A0A412N6G4_9BACE</name>
<accession>A0A412N6G4</accession>
<dbReference type="EMBL" id="QRWP01000003">
    <property type="protein sequence ID" value="RGT34223.1"/>
    <property type="molecule type" value="Genomic_DNA"/>
</dbReference>
<proteinExistence type="predicted"/>
<sequence>MIHHYTTIDNLALILESKRIRFTRLDLLDDIQEIKGLDHQILKLDKSIFVSSWTEDNEENIPLWKMYASITNGIRITMPQDMFQKHLISAFAENNHGMTIDMYSPFTKEETFYNGKYLIINSFVNSDANFYKNVEYINNFADKYKSLIQESENGVTIGCIWDLGRYKSKKWEFQKEVRFTIYTKTLNPIFKNSPMKQYDAANIGQWFENSDKYIDVPLSDEAFKNMTITLAPCVTDAQRVIVKSLIHTYGLHNEFKESDLRDTIRK</sequence>
<gene>
    <name evidence="1" type="ORF">DWX38_04320</name>
</gene>
<dbReference type="AlphaFoldDB" id="A0A412N6G4"/>